<reference evidence="1 2" key="1">
    <citation type="submission" date="2014-04" db="EMBL/GenBank/DDBJ databases">
        <authorList>
            <consortium name="DOE Joint Genome Institute"/>
            <person name="Kuo A."/>
            <person name="Girlanda M."/>
            <person name="Perotto S."/>
            <person name="Kohler A."/>
            <person name="Nagy L.G."/>
            <person name="Floudas D."/>
            <person name="Copeland A."/>
            <person name="Barry K.W."/>
            <person name="Cichocki N."/>
            <person name="Veneault-Fourrey C."/>
            <person name="LaButti K."/>
            <person name="Lindquist E.A."/>
            <person name="Lipzen A."/>
            <person name="Lundell T."/>
            <person name="Morin E."/>
            <person name="Murat C."/>
            <person name="Sun H."/>
            <person name="Tunlid A."/>
            <person name="Henrissat B."/>
            <person name="Grigoriev I.V."/>
            <person name="Hibbett D.S."/>
            <person name="Martin F."/>
            <person name="Nordberg H.P."/>
            <person name="Cantor M.N."/>
            <person name="Hua S.X."/>
        </authorList>
    </citation>
    <scope>NUCLEOTIDE SEQUENCE [LARGE SCALE GENOMIC DNA]</scope>
    <source>
        <strain evidence="1 2">MUT 4182</strain>
    </source>
</reference>
<proteinExistence type="predicted"/>
<dbReference type="HOGENOM" id="CLU_638082_0_0_1"/>
<dbReference type="InterPro" id="IPR036047">
    <property type="entry name" value="F-box-like_dom_sf"/>
</dbReference>
<evidence type="ECO:0000313" key="2">
    <source>
        <dbReference type="Proteomes" id="UP000054248"/>
    </source>
</evidence>
<dbReference type="SUPFAM" id="SSF81383">
    <property type="entry name" value="F-box domain"/>
    <property type="match status" value="1"/>
</dbReference>
<evidence type="ECO:0008006" key="3">
    <source>
        <dbReference type="Google" id="ProtNLM"/>
    </source>
</evidence>
<dbReference type="Proteomes" id="UP000054248">
    <property type="component" value="Unassembled WGS sequence"/>
</dbReference>
<dbReference type="AlphaFoldDB" id="A0A0C3Q5P7"/>
<keyword evidence="2" id="KW-1185">Reference proteome</keyword>
<name>A0A0C3Q5P7_9AGAM</name>
<accession>A0A0C3Q5P7</accession>
<reference evidence="2" key="2">
    <citation type="submission" date="2015-01" db="EMBL/GenBank/DDBJ databases">
        <title>Evolutionary Origins and Diversification of the Mycorrhizal Mutualists.</title>
        <authorList>
            <consortium name="DOE Joint Genome Institute"/>
            <consortium name="Mycorrhizal Genomics Consortium"/>
            <person name="Kohler A."/>
            <person name="Kuo A."/>
            <person name="Nagy L.G."/>
            <person name="Floudas D."/>
            <person name="Copeland A."/>
            <person name="Barry K.W."/>
            <person name="Cichocki N."/>
            <person name="Veneault-Fourrey C."/>
            <person name="LaButti K."/>
            <person name="Lindquist E.A."/>
            <person name="Lipzen A."/>
            <person name="Lundell T."/>
            <person name="Morin E."/>
            <person name="Murat C."/>
            <person name="Riley R."/>
            <person name="Ohm R."/>
            <person name="Sun H."/>
            <person name="Tunlid A."/>
            <person name="Henrissat B."/>
            <person name="Grigoriev I.V."/>
            <person name="Hibbett D.S."/>
            <person name="Martin F."/>
        </authorList>
    </citation>
    <scope>NUCLEOTIDE SEQUENCE [LARGE SCALE GENOMIC DNA]</scope>
    <source>
        <strain evidence="2">MUT 4182</strain>
    </source>
</reference>
<sequence>MRAKLNQLHPASAQTAGIELLPPEILETILLLTFDPWEWHPTQSTNLALVCRTWHCIVISSNLFWPRISSCHRIEVSQQVLKLNDRGHIIVEVDEKTALGSDTKAFLALARPQIHRWSTLFFSGYYQEALFNAVGTEGSKIENLLVEVDYGVGPRQTITLGVGPPLRHLALLSVSLNWSTDRLRSLRSITLGSVRRGPTLVEFHAFLSSSKALEILYLDDVGSADNLGPEPAPSPVILPFLTDIWIRSLPTRLFHFLVETVRAPICTSVCLDVITSPSTSMRALDLALPSLRSSSIVDIEYSQLDQFACINSDPRPQPLSSYGGPRIPGANIIVKQIKLEYILLRLSEISLDGLVEMTVNLHVVGLDENLELTDLASREFELRQLHLLQPVLQRISQSELAEGNRDLKHLLAELEDAAKLQGFI</sequence>
<dbReference type="OrthoDB" id="10397185at2759"/>
<gene>
    <name evidence="1" type="ORF">M407DRAFT_31370</name>
</gene>
<evidence type="ECO:0000313" key="1">
    <source>
        <dbReference type="EMBL" id="KIO18966.1"/>
    </source>
</evidence>
<organism evidence="1 2">
    <name type="scientific">Tulasnella calospora MUT 4182</name>
    <dbReference type="NCBI Taxonomy" id="1051891"/>
    <lineage>
        <taxon>Eukaryota</taxon>
        <taxon>Fungi</taxon>
        <taxon>Dikarya</taxon>
        <taxon>Basidiomycota</taxon>
        <taxon>Agaricomycotina</taxon>
        <taxon>Agaricomycetes</taxon>
        <taxon>Cantharellales</taxon>
        <taxon>Tulasnellaceae</taxon>
        <taxon>Tulasnella</taxon>
    </lineage>
</organism>
<protein>
    <recommendedName>
        <fullName evidence="3">F-box domain-containing protein</fullName>
    </recommendedName>
</protein>
<dbReference type="EMBL" id="KN823248">
    <property type="protein sequence ID" value="KIO18966.1"/>
    <property type="molecule type" value="Genomic_DNA"/>
</dbReference>